<gene>
    <name evidence="2" type="ORF">CLV46_1601</name>
</gene>
<sequence length="347" mass="36540">MVSPELSSAIAEFGEPRGYLAAASIGLPPRRAVEALTADLAAWAAADRDPQGYDPVIAATRASYADLVNVPASSVAIGSQSSVLTSLVAAAVPEGAEVLLVDGDFSSIEFPFLQRPGVRVRAVPLEELADAVTDETWIVVFSLVQSATGRVADTAAILEAAQRHGAYTFCDTTQAAGVLPVDASPFDVTVCHAYKWLCAPRGVAFLTVSERMLPLLTPTQAGWYAGDDVWSSCYGPAMNLAHDARRFDVSPAWQAWIGAEQSIGLFAGLDIDEVWRRASGLGDALCDALGVPQQHQAIVTWPDPTGADLARLTAAGIRASGRAGRVRAAFHLWNDESDVAAVVAAVR</sequence>
<evidence type="ECO:0000313" key="3">
    <source>
        <dbReference type="Proteomes" id="UP000228758"/>
    </source>
</evidence>
<dbReference type="InterPro" id="IPR015424">
    <property type="entry name" value="PyrdxlP-dep_Trfase"/>
</dbReference>
<dbReference type="OrthoDB" id="250246at2"/>
<dbReference type="EMBL" id="PGFF01000001">
    <property type="protein sequence ID" value="PJJ72041.1"/>
    <property type="molecule type" value="Genomic_DNA"/>
</dbReference>
<dbReference type="PANTHER" id="PTHR43586:SF21">
    <property type="entry name" value="PYRIDOXAL PHOSPHATE (PLP)-DEPENDENT ASPARTATE AMINOTRANSFERASE SUPERFAMILY"/>
    <property type="match status" value="1"/>
</dbReference>
<dbReference type="AlphaFoldDB" id="A0A2M9CJF4"/>
<dbReference type="InterPro" id="IPR015421">
    <property type="entry name" value="PyrdxlP-dep_Trfase_major"/>
</dbReference>
<organism evidence="2 3">
    <name type="scientific">Diaminobutyricimonas aerilata</name>
    <dbReference type="NCBI Taxonomy" id="1162967"/>
    <lineage>
        <taxon>Bacteria</taxon>
        <taxon>Bacillati</taxon>
        <taxon>Actinomycetota</taxon>
        <taxon>Actinomycetes</taxon>
        <taxon>Micrococcales</taxon>
        <taxon>Microbacteriaceae</taxon>
        <taxon>Diaminobutyricimonas</taxon>
    </lineage>
</organism>
<dbReference type="InterPro" id="IPR015422">
    <property type="entry name" value="PyrdxlP-dep_Trfase_small"/>
</dbReference>
<dbReference type="RefSeq" id="WP_100364280.1">
    <property type="nucleotide sequence ID" value="NZ_PGFF01000001.1"/>
</dbReference>
<dbReference type="Gene3D" id="3.40.640.10">
    <property type="entry name" value="Type I PLP-dependent aspartate aminotransferase-like (Major domain)"/>
    <property type="match status" value="1"/>
</dbReference>
<keyword evidence="2" id="KW-0456">Lyase</keyword>
<dbReference type="PANTHER" id="PTHR43586">
    <property type="entry name" value="CYSTEINE DESULFURASE"/>
    <property type="match status" value="1"/>
</dbReference>
<dbReference type="Pfam" id="PF00266">
    <property type="entry name" value="Aminotran_5"/>
    <property type="match status" value="1"/>
</dbReference>
<reference evidence="2 3" key="1">
    <citation type="submission" date="2017-11" db="EMBL/GenBank/DDBJ databases">
        <title>Genomic Encyclopedia of Archaeal and Bacterial Type Strains, Phase II (KMG-II): From Individual Species to Whole Genera.</title>
        <authorList>
            <person name="Goeker M."/>
        </authorList>
    </citation>
    <scope>NUCLEOTIDE SEQUENCE [LARGE SCALE GENOMIC DNA]</scope>
    <source>
        <strain evidence="2 3">DSM 27393</strain>
    </source>
</reference>
<accession>A0A2M9CJF4</accession>
<dbReference type="Gene3D" id="3.90.1150.10">
    <property type="entry name" value="Aspartate Aminotransferase, domain 1"/>
    <property type="match status" value="1"/>
</dbReference>
<keyword evidence="3" id="KW-1185">Reference proteome</keyword>
<evidence type="ECO:0000313" key="2">
    <source>
        <dbReference type="EMBL" id="PJJ72041.1"/>
    </source>
</evidence>
<dbReference type="Proteomes" id="UP000228758">
    <property type="component" value="Unassembled WGS sequence"/>
</dbReference>
<name>A0A2M9CJF4_9MICO</name>
<dbReference type="GO" id="GO:0016829">
    <property type="term" value="F:lyase activity"/>
    <property type="evidence" value="ECO:0007669"/>
    <property type="project" value="UniProtKB-KW"/>
</dbReference>
<dbReference type="SUPFAM" id="SSF53383">
    <property type="entry name" value="PLP-dependent transferases"/>
    <property type="match status" value="1"/>
</dbReference>
<proteinExistence type="predicted"/>
<feature type="domain" description="Aminotransferase class V" evidence="1">
    <location>
        <begin position="93"/>
        <end position="291"/>
    </location>
</feature>
<dbReference type="InterPro" id="IPR000192">
    <property type="entry name" value="Aminotrans_V_dom"/>
</dbReference>
<comment type="caution">
    <text evidence="2">The sequence shown here is derived from an EMBL/GenBank/DDBJ whole genome shotgun (WGS) entry which is preliminary data.</text>
</comment>
<evidence type="ECO:0000259" key="1">
    <source>
        <dbReference type="Pfam" id="PF00266"/>
    </source>
</evidence>
<protein>
    <submittedName>
        <fullName evidence="2">Selenocysteine lyase/cysteine desulfurase</fullName>
    </submittedName>
</protein>